<evidence type="ECO:0000313" key="3">
    <source>
        <dbReference type="Proteomes" id="UP000535838"/>
    </source>
</evidence>
<keyword evidence="2" id="KW-0238">DNA-binding</keyword>
<gene>
    <name evidence="2" type="ORF">H7B67_23885</name>
</gene>
<evidence type="ECO:0000259" key="1">
    <source>
        <dbReference type="Pfam" id="PF03118"/>
    </source>
</evidence>
<protein>
    <submittedName>
        <fullName evidence="2">DNA-binding protein</fullName>
    </submittedName>
</protein>
<organism evidence="2 3">
    <name type="scientific">Cohnella thailandensis</name>
    <dbReference type="NCBI Taxonomy" id="557557"/>
    <lineage>
        <taxon>Bacteria</taxon>
        <taxon>Bacillati</taxon>
        <taxon>Bacillota</taxon>
        <taxon>Bacilli</taxon>
        <taxon>Bacillales</taxon>
        <taxon>Paenibacillaceae</taxon>
        <taxon>Cohnella</taxon>
    </lineage>
</organism>
<dbReference type="AlphaFoldDB" id="A0A841T4A6"/>
<dbReference type="SUPFAM" id="SSF47789">
    <property type="entry name" value="C-terminal domain of RNA polymerase alpha subunit"/>
    <property type="match status" value="1"/>
</dbReference>
<keyword evidence="3" id="KW-1185">Reference proteome</keyword>
<dbReference type="InterPro" id="IPR011260">
    <property type="entry name" value="RNAP_asu_C"/>
</dbReference>
<name>A0A841T4A6_9BACL</name>
<dbReference type="GO" id="GO:0003677">
    <property type="term" value="F:DNA binding"/>
    <property type="evidence" value="ECO:0007669"/>
    <property type="project" value="UniProtKB-KW"/>
</dbReference>
<comment type="caution">
    <text evidence="2">The sequence shown here is derived from an EMBL/GenBank/DDBJ whole genome shotgun (WGS) entry which is preliminary data.</text>
</comment>
<dbReference type="Pfam" id="PF03118">
    <property type="entry name" value="RNA_pol_A_CTD"/>
    <property type="match status" value="1"/>
</dbReference>
<dbReference type="EMBL" id="JACJVQ010000020">
    <property type="protein sequence ID" value="MBB6637178.1"/>
    <property type="molecule type" value="Genomic_DNA"/>
</dbReference>
<dbReference type="Proteomes" id="UP000535838">
    <property type="component" value="Unassembled WGS sequence"/>
</dbReference>
<accession>A0A841T4A6</accession>
<feature type="domain" description="RNA polymerase alpha subunit C-terminal" evidence="1">
    <location>
        <begin position="10"/>
        <end position="57"/>
    </location>
</feature>
<evidence type="ECO:0000313" key="2">
    <source>
        <dbReference type="EMBL" id="MBB6637178.1"/>
    </source>
</evidence>
<sequence length="64" mass="6948">MSKSADWPKLSQPALRALANAGYTHLEQLAGTTEAELLALHGMGPKSMEPLRRALAERGLSFRT</sequence>
<dbReference type="GO" id="GO:0003899">
    <property type="term" value="F:DNA-directed RNA polymerase activity"/>
    <property type="evidence" value="ECO:0007669"/>
    <property type="project" value="InterPro"/>
</dbReference>
<reference evidence="2 3" key="1">
    <citation type="submission" date="2020-08" db="EMBL/GenBank/DDBJ databases">
        <title>Cohnella phylogeny.</title>
        <authorList>
            <person name="Dunlap C."/>
        </authorList>
    </citation>
    <scope>NUCLEOTIDE SEQUENCE [LARGE SCALE GENOMIC DNA]</scope>
    <source>
        <strain evidence="2 3">DSM 25241</strain>
    </source>
</reference>
<dbReference type="RefSeq" id="WP_185122388.1">
    <property type="nucleotide sequence ID" value="NZ_JACJVQ010000020.1"/>
</dbReference>
<dbReference type="Gene3D" id="1.10.150.20">
    <property type="entry name" value="5' to 3' exonuclease, C-terminal subdomain"/>
    <property type="match status" value="1"/>
</dbReference>
<dbReference type="GO" id="GO:0006351">
    <property type="term" value="P:DNA-templated transcription"/>
    <property type="evidence" value="ECO:0007669"/>
    <property type="project" value="InterPro"/>
</dbReference>
<proteinExistence type="predicted"/>